<dbReference type="InterPro" id="IPR052559">
    <property type="entry name" value="V-haloperoxidase"/>
</dbReference>
<sequence>MYKTGKFITHSVIIFLIVLASSCQKKEPIVITPDHFHKSIDKVVDIMVHDIFSPPVASRVFVYPNIAAYEIISLKEGKFKSLSNQLNGFQNIPKPNNPEDINYELSALIAHMDLSKKLIFSEAMMESFRDSLYLKLEDQNKTVFENSKDYALQVSEHISQWMDKDNYKETRTMSKYSIDTEDISKWQPTPPAYMDGIEPHWNKIRPLVLDSASQFKPAPPPEFSMEEGTDFYKEVREVYDISNKITKDGDDSEEIEIAQFWDCNPYVSVTRGHLMFATKKITPGAHWIGITKIASKKSNYNIAETLHAYTLTSIAIFDAFISCWDEKYRSDLVRPETLINKYFNDNWKPILQTPPFPEYTSGHSVVSNAASIALTDIFGENFQFDDDTEVKYGLPVRSFDSFKDAAAEATISRMYGGIHYRVAVEVGATQGIDLGNYVIENIQTINE</sequence>
<reference evidence="2 3" key="1">
    <citation type="submission" date="2019-04" db="EMBL/GenBank/DDBJ databases">
        <title>Psychroflexus halotolerans sp. nov., isolated from a marine solar saltern.</title>
        <authorList>
            <person name="Feng X."/>
        </authorList>
    </citation>
    <scope>NUCLEOTIDE SEQUENCE [LARGE SCALE GENOMIC DNA]</scope>
    <source>
        <strain evidence="2 3">WDS2C27</strain>
    </source>
</reference>
<dbReference type="Gene3D" id="1.10.606.20">
    <property type="match status" value="1"/>
</dbReference>
<dbReference type="GO" id="GO:0004601">
    <property type="term" value="F:peroxidase activity"/>
    <property type="evidence" value="ECO:0007669"/>
    <property type="project" value="UniProtKB-KW"/>
</dbReference>
<dbReference type="SUPFAM" id="SSF48317">
    <property type="entry name" value="Acid phosphatase/Vanadium-dependent haloperoxidase"/>
    <property type="match status" value="1"/>
</dbReference>
<protein>
    <submittedName>
        <fullName evidence="2">Vanadium-dependent haloperoxidase</fullName>
    </submittedName>
</protein>
<evidence type="ECO:0000259" key="1">
    <source>
        <dbReference type="Pfam" id="PF01569"/>
    </source>
</evidence>
<keyword evidence="2" id="KW-0560">Oxidoreductase</keyword>
<dbReference type="PROSITE" id="PS51257">
    <property type="entry name" value="PROKAR_LIPOPROTEIN"/>
    <property type="match status" value="1"/>
</dbReference>
<dbReference type="OrthoDB" id="9780455at2"/>
<evidence type="ECO:0000313" key="3">
    <source>
        <dbReference type="Proteomes" id="UP000306552"/>
    </source>
</evidence>
<comment type="caution">
    <text evidence="2">The sequence shown here is derived from an EMBL/GenBank/DDBJ whole genome shotgun (WGS) entry which is preliminary data.</text>
</comment>
<accession>A0A4U5TNS6</accession>
<gene>
    <name evidence="2" type="ORF">FCN74_10245</name>
</gene>
<dbReference type="Pfam" id="PF01569">
    <property type="entry name" value="PAP2"/>
    <property type="match status" value="1"/>
</dbReference>
<organism evidence="2 3">
    <name type="scientific">Mesohalobacter halotolerans</name>
    <dbReference type="NCBI Taxonomy" id="1883405"/>
    <lineage>
        <taxon>Bacteria</taxon>
        <taxon>Pseudomonadati</taxon>
        <taxon>Bacteroidota</taxon>
        <taxon>Flavobacteriia</taxon>
        <taxon>Flavobacteriales</taxon>
        <taxon>Flavobacteriaceae</taxon>
        <taxon>Mesohalobacter</taxon>
    </lineage>
</organism>
<dbReference type="CDD" id="cd03398">
    <property type="entry name" value="PAP2_haloperoxidase"/>
    <property type="match status" value="1"/>
</dbReference>
<proteinExistence type="predicted"/>
<dbReference type="AlphaFoldDB" id="A0A4U5TNS6"/>
<dbReference type="InterPro" id="IPR000326">
    <property type="entry name" value="PAP2/HPO"/>
</dbReference>
<dbReference type="PANTHER" id="PTHR34599">
    <property type="entry name" value="PEROXIDASE-RELATED"/>
    <property type="match status" value="1"/>
</dbReference>
<dbReference type="Proteomes" id="UP000306552">
    <property type="component" value="Unassembled WGS sequence"/>
</dbReference>
<dbReference type="EMBL" id="SWMU01000004">
    <property type="protein sequence ID" value="TKS55677.1"/>
    <property type="molecule type" value="Genomic_DNA"/>
</dbReference>
<feature type="domain" description="Phosphatidic acid phosphatase type 2/haloperoxidase" evidence="1">
    <location>
        <begin position="312"/>
        <end position="439"/>
    </location>
</feature>
<keyword evidence="3" id="KW-1185">Reference proteome</keyword>
<keyword evidence="2" id="KW-0575">Peroxidase</keyword>
<dbReference type="PANTHER" id="PTHR34599:SF2">
    <property type="entry name" value="TRAF-TYPE DOMAIN-CONTAINING PROTEIN"/>
    <property type="match status" value="1"/>
</dbReference>
<dbReference type="RefSeq" id="WP_138932505.1">
    <property type="nucleotide sequence ID" value="NZ_SWMU01000004.1"/>
</dbReference>
<dbReference type="InterPro" id="IPR036938">
    <property type="entry name" value="PAP2/HPO_sf"/>
</dbReference>
<evidence type="ECO:0000313" key="2">
    <source>
        <dbReference type="EMBL" id="TKS55677.1"/>
    </source>
</evidence>
<name>A0A4U5TNS6_9FLAO</name>